<evidence type="ECO:0000256" key="1">
    <source>
        <dbReference type="ARBA" id="ARBA00022723"/>
    </source>
</evidence>
<name>A0A3S3MPK9_9MAGN</name>
<evidence type="ECO:0000256" key="3">
    <source>
        <dbReference type="ARBA" id="ARBA00022833"/>
    </source>
</evidence>
<dbReference type="InterPro" id="IPR036855">
    <property type="entry name" value="Znf_CCCH_sf"/>
</dbReference>
<keyword evidence="2 5" id="KW-0863">Zinc-finger</keyword>
<feature type="zinc finger region" description="C3H1-type" evidence="5">
    <location>
        <begin position="161"/>
        <end position="189"/>
    </location>
</feature>
<gene>
    <name evidence="8" type="ORF">CKAN_00875200</name>
</gene>
<accession>A0A3S3MPK9</accession>
<dbReference type="Proteomes" id="UP000283530">
    <property type="component" value="Unassembled WGS sequence"/>
</dbReference>
<protein>
    <submittedName>
        <fullName evidence="8">Zinc finger CCCH domain-containing protein 12 isoform X2</fullName>
    </submittedName>
</protein>
<comment type="caution">
    <text evidence="8">The sequence shown here is derived from an EMBL/GenBank/DDBJ whole genome shotgun (WGS) entry which is preliminary data.</text>
</comment>
<keyword evidence="1 5" id="KW-0479">Metal-binding</keyword>
<feature type="region of interest" description="Disordered" evidence="6">
    <location>
        <begin position="221"/>
        <end position="268"/>
    </location>
</feature>
<feature type="domain" description="C3H1-type" evidence="7">
    <location>
        <begin position="1"/>
        <end position="19"/>
    </location>
</feature>
<feature type="zinc finger region" description="C3H1-type" evidence="5">
    <location>
        <begin position="1"/>
        <end position="19"/>
    </location>
</feature>
<proteinExistence type="predicted"/>
<evidence type="ECO:0000256" key="2">
    <source>
        <dbReference type="ARBA" id="ARBA00022771"/>
    </source>
</evidence>
<feature type="domain" description="C3H1-type" evidence="7">
    <location>
        <begin position="115"/>
        <end position="143"/>
    </location>
</feature>
<evidence type="ECO:0000256" key="4">
    <source>
        <dbReference type="ARBA" id="ARBA00023125"/>
    </source>
</evidence>
<evidence type="ECO:0000256" key="6">
    <source>
        <dbReference type="SAM" id="MobiDB-lite"/>
    </source>
</evidence>
<evidence type="ECO:0000313" key="8">
    <source>
        <dbReference type="EMBL" id="RWR80132.1"/>
    </source>
</evidence>
<dbReference type="EMBL" id="QPKB01000003">
    <property type="protein sequence ID" value="RWR80132.1"/>
    <property type="molecule type" value="Genomic_DNA"/>
</dbReference>
<dbReference type="SMART" id="SM00356">
    <property type="entry name" value="ZnF_C3H1"/>
    <property type="match status" value="3"/>
</dbReference>
<keyword evidence="9" id="KW-1185">Reference proteome</keyword>
<dbReference type="PROSITE" id="PS50103">
    <property type="entry name" value="ZF_C3H1"/>
    <property type="match status" value="3"/>
</dbReference>
<dbReference type="Pfam" id="PF00642">
    <property type="entry name" value="zf-CCCH"/>
    <property type="match status" value="3"/>
</dbReference>
<feature type="zinc finger region" description="C3H1-type" evidence="5">
    <location>
        <begin position="115"/>
        <end position="143"/>
    </location>
</feature>
<dbReference type="Gene3D" id="3.30.1370.210">
    <property type="match status" value="1"/>
</dbReference>
<feature type="compositionally biased region" description="Polar residues" evidence="6">
    <location>
        <begin position="254"/>
        <end position="268"/>
    </location>
</feature>
<dbReference type="GO" id="GO:0003729">
    <property type="term" value="F:mRNA binding"/>
    <property type="evidence" value="ECO:0007669"/>
    <property type="project" value="TreeGrafter"/>
</dbReference>
<dbReference type="GO" id="GO:0008270">
    <property type="term" value="F:zinc ion binding"/>
    <property type="evidence" value="ECO:0007669"/>
    <property type="project" value="UniProtKB-KW"/>
</dbReference>
<dbReference type="OrthoDB" id="411372at2759"/>
<evidence type="ECO:0000256" key="5">
    <source>
        <dbReference type="PROSITE-ProRule" id="PRU00723"/>
    </source>
</evidence>
<dbReference type="InterPro" id="IPR000571">
    <property type="entry name" value="Znf_CCCH"/>
</dbReference>
<keyword evidence="4" id="KW-0238">DNA-binding</keyword>
<dbReference type="GO" id="GO:0003677">
    <property type="term" value="F:DNA binding"/>
    <property type="evidence" value="ECO:0007669"/>
    <property type="project" value="UniProtKB-KW"/>
</dbReference>
<dbReference type="SUPFAM" id="SSF90229">
    <property type="entry name" value="CCCH zinc finger"/>
    <property type="match status" value="2"/>
</dbReference>
<feature type="compositionally biased region" description="Polar residues" evidence="6">
    <location>
        <begin position="221"/>
        <end position="244"/>
    </location>
</feature>
<dbReference type="STRING" id="337451.A0A3S3MPK9"/>
<evidence type="ECO:0000313" key="9">
    <source>
        <dbReference type="Proteomes" id="UP000283530"/>
    </source>
</evidence>
<dbReference type="AlphaFoldDB" id="A0A3S3MPK9"/>
<feature type="domain" description="C3H1-type" evidence="7">
    <location>
        <begin position="161"/>
        <end position="189"/>
    </location>
</feature>
<organism evidence="8 9">
    <name type="scientific">Cinnamomum micranthum f. kanehirae</name>
    <dbReference type="NCBI Taxonomy" id="337451"/>
    <lineage>
        <taxon>Eukaryota</taxon>
        <taxon>Viridiplantae</taxon>
        <taxon>Streptophyta</taxon>
        <taxon>Embryophyta</taxon>
        <taxon>Tracheophyta</taxon>
        <taxon>Spermatophyta</taxon>
        <taxon>Magnoliopsida</taxon>
        <taxon>Magnoliidae</taxon>
        <taxon>Laurales</taxon>
        <taxon>Lauraceae</taxon>
        <taxon>Cinnamomum</taxon>
    </lineage>
</organism>
<dbReference type="PANTHER" id="PTHR12506:SF50">
    <property type="entry name" value="ZINC FINGER CCCH DOMAIN-CONTAINING PROTEIN 26"/>
    <property type="match status" value="1"/>
</dbReference>
<reference evidence="8 9" key="1">
    <citation type="journal article" date="2019" name="Nat. Plants">
        <title>Stout camphor tree genome fills gaps in understanding of flowering plant genome evolution.</title>
        <authorList>
            <person name="Chaw S.M."/>
            <person name="Liu Y.C."/>
            <person name="Wu Y.W."/>
            <person name="Wang H.Y."/>
            <person name="Lin C.I."/>
            <person name="Wu C.S."/>
            <person name="Ke H.M."/>
            <person name="Chang L.Y."/>
            <person name="Hsu C.Y."/>
            <person name="Yang H.T."/>
            <person name="Sudianto E."/>
            <person name="Hsu M.H."/>
            <person name="Wu K.P."/>
            <person name="Wang L.N."/>
            <person name="Leebens-Mack J.H."/>
            <person name="Tsai I.J."/>
        </authorList>
    </citation>
    <scope>NUCLEOTIDE SEQUENCE [LARGE SCALE GENOMIC DNA]</scope>
    <source>
        <strain evidence="9">cv. Chaw 1501</strain>
        <tissue evidence="8">Young leaves</tissue>
    </source>
</reference>
<dbReference type="PANTHER" id="PTHR12506">
    <property type="entry name" value="PROTEIN PHOSPHATASE RELATED"/>
    <property type="match status" value="1"/>
</dbReference>
<keyword evidence="3 5" id="KW-0862">Zinc</keyword>
<sequence length="268" mass="28772">MRTGACKFGIACKFHHPPPAQLGAVLSIAHPAYDSKGSSASASSGLPYAGGIPAWSLPSAPYMSNPHMEGHAAYMPVVLSPQGVISTQRDWSFYTNSISPVLTTEALGSNQLPQRPDQPDCQFYLKTGRCKFGQSCKYHHPKQMNASEVNSTLGPLGLPLRPGQAICTSYGMNGICKYGSACKYDHPVSGYYSYSLPLLSIPDQTLIPYYCNSPVTCSPSETSPSQSLNLQSHPSKPESTSFKQNPDMEAPEYTQLQTVSPNTAPASS</sequence>
<dbReference type="InterPro" id="IPR050974">
    <property type="entry name" value="Plant_ZF_CCCH"/>
</dbReference>
<evidence type="ECO:0000259" key="7">
    <source>
        <dbReference type="PROSITE" id="PS50103"/>
    </source>
</evidence>